<gene>
    <name evidence="2" type="ORF">DERP_006845</name>
</gene>
<comment type="caution">
    <text evidence="2">The sequence shown here is derived from an EMBL/GenBank/DDBJ whole genome shotgun (WGS) entry which is preliminary data.</text>
</comment>
<accession>A0ABQ8IS65</accession>
<name>A0ABQ8IS65_DERPT</name>
<evidence type="ECO:0000256" key="1">
    <source>
        <dbReference type="SAM" id="MobiDB-lite"/>
    </source>
</evidence>
<evidence type="ECO:0000313" key="2">
    <source>
        <dbReference type="EMBL" id="KAH9413159.1"/>
    </source>
</evidence>
<feature type="compositionally biased region" description="Basic residues" evidence="1">
    <location>
        <begin position="1"/>
        <end position="15"/>
    </location>
</feature>
<dbReference type="EMBL" id="NJHN03000123">
    <property type="protein sequence ID" value="KAH9413159.1"/>
    <property type="molecule type" value="Genomic_DNA"/>
</dbReference>
<feature type="region of interest" description="Disordered" evidence="1">
    <location>
        <begin position="1"/>
        <end position="34"/>
    </location>
</feature>
<dbReference type="Proteomes" id="UP000887458">
    <property type="component" value="Unassembled WGS sequence"/>
</dbReference>
<reference evidence="2 3" key="1">
    <citation type="journal article" date="2018" name="J. Allergy Clin. Immunol.">
        <title>High-quality assembly of Dermatophagoides pteronyssinus genome and transcriptome reveals a wide range of novel allergens.</title>
        <authorList>
            <person name="Liu X.Y."/>
            <person name="Yang K.Y."/>
            <person name="Wang M.Q."/>
            <person name="Kwok J.S."/>
            <person name="Zeng X."/>
            <person name="Yang Z."/>
            <person name="Xiao X.J."/>
            <person name="Lau C.P."/>
            <person name="Li Y."/>
            <person name="Huang Z.M."/>
            <person name="Ba J.G."/>
            <person name="Yim A.K."/>
            <person name="Ouyang C.Y."/>
            <person name="Ngai S.M."/>
            <person name="Chan T.F."/>
            <person name="Leung E.L."/>
            <person name="Liu L."/>
            <person name="Liu Z.G."/>
            <person name="Tsui S.K."/>
        </authorList>
    </citation>
    <scope>NUCLEOTIDE SEQUENCE [LARGE SCALE GENOMIC DNA]</scope>
    <source>
        <strain evidence="2">Derp</strain>
    </source>
</reference>
<sequence>MVNRIKQNKKKKKKNSLYGSNNNNNNITNNNETSQLQATTTFGSFFYQSIVSQSRKSITQYPGKRLWLTGNQIAEFHLSNDNIHCRHMIVSEEPDVNTQ</sequence>
<feature type="compositionally biased region" description="Low complexity" evidence="1">
    <location>
        <begin position="16"/>
        <end position="31"/>
    </location>
</feature>
<keyword evidence="3" id="KW-1185">Reference proteome</keyword>
<organism evidence="2 3">
    <name type="scientific">Dermatophagoides pteronyssinus</name>
    <name type="common">European house dust mite</name>
    <dbReference type="NCBI Taxonomy" id="6956"/>
    <lineage>
        <taxon>Eukaryota</taxon>
        <taxon>Metazoa</taxon>
        <taxon>Ecdysozoa</taxon>
        <taxon>Arthropoda</taxon>
        <taxon>Chelicerata</taxon>
        <taxon>Arachnida</taxon>
        <taxon>Acari</taxon>
        <taxon>Acariformes</taxon>
        <taxon>Sarcoptiformes</taxon>
        <taxon>Astigmata</taxon>
        <taxon>Psoroptidia</taxon>
        <taxon>Analgoidea</taxon>
        <taxon>Pyroglyphidae</taxon>
        <taxon>Dermatophagoidinae</taxon>
        <taxon>Dermatophagoides</taxon>
    </lineage>
</organism>
<proteinExistence type="predicted"/>
<reference evidence="2 3" key="2">
    <citation type="journal article" date="2022" name="Mol. Biol. Evol.">
        <title>Comparative Genomics Reveals Insights into the Divergent Evolution of Astigmatic Mites and Household Pest Adaptations.</title>
        <authorList>
            <person name="Xiong Q."/>
            <person name="Wan A.T."/>
            <person name="Liu X."/>
            <person name="Fung C.S."/>
            <person name="Xiao X."/>
            <person name="Malainual N."/>
            <person name="Hou J."/>
            <person name="Wang L."/>
            <person name="Wang M."/>
            <person name="Yang K.Y."/>
            <person name="Cui Y."/>
            <person name="Leung E.L."/>
            <person name="Nong W."/>
            <person name="Shin S.K."/>
            <person name="Au S.W."/>
            <person name="Jeong K.Y."/>
            <person name="Chew F.T."/>
            <person name="Hui J.H."/>
            <person name="Leung T.F."/>
            <person name="Tungtrongchitr A."/>
            <person name="Zhong N."/>
            <person name="Liu Z."/>
            <person name="Tsui S.K."/>
        </authorList>
    </citation>
    <scope>NUCLEOTIDE SEQUENCE [LARGE SCALE GENOMIC DNA]</scope>
    <source>
        <strain evidence="2">Derp</strain>
    </source>
</reference>
<protein>
    <submittedName>
        <fullName evidence="2">Uncharacterized protein</fullName>
    </submittedName>
</protein>
<evidence type="ECO:0000313" key="3">
    <source>
        <dbReference type="Proteomes" id="UP000887458"/>
    </source>
</evidence>